<dbReference type="PROSITE" id="PS50937">
    <property type="entry name" value="HTH_MERR_2"/>
    <property type="match status" value="1"/>
</dbReference>
<dbReference type="PRINTS" id="PR00040">
    <property type="entry name" value="HTHMERR"/>
</dbReference>
<name>A0ABT7THH7_9MICO</name>
<proteinExistence type="predicted"/>
<organism evidence="3 4">
    <name type="scientific">Curtobacterium subtropicum</name>
    <dbReference type="NCBI Taxonomy" id="3055138"/>
    <lineage>
        <taxon>Bacteria</taxon>
        <taxon>Bacillati</taxon>
        <taxon>Actinomycetota</taxon>
        <taxon>Actinomycetes</taxon>
        <taxon>Micrococcales</taxon>
        <taxon>Microbacteriaceae</taxon>
        <taxon>Curtobacterium</taxon>
    </lineage>
</organism>
<dbReference type="PANTHER" id="PTHR30204:SF93">
    <property type="entry name" value="HTH MERR-TYPE DOMAIN-CONTAINING PROTEIN"/>
    <property type="match status" value="1"/>
</dbReference>
<sequence length="130" mass="14194">MHIGETMHIGELAERAGMSLRTIRHYDEVGLLVPSGRTAGGFRVYTAQDLDRLLVIRRMKPLGFTLDEMSELLRVVDALAGAAPEDQPALAARLDASLEDARARHAKLVERAGMAEEFIGTLSTLRASLP</sequence>
<keyword evidence="4" id="KW-1185">Reference proteome</keyword>
<dbReference type="Pfam" id="PF13411">
    <property type="entry name" value="MerR_1"/>
    <property type="match status" value="1"/>
</dbReference>
<dbReference type="EMBL" id="JAUCMM010000007">
    <property type="protein sequence ID" value="MDM7889025.1"/>
    <property type="molecule type" value="Genomic_DNA"/>
</dbReference>
<dbReference type="InterPro" id="IPR000551">
    <property type="entry name" value="MerR-type_HTH_dom"/>
</dbReference>
<protein>
    <submittedName>
        <fullName evidence="3">MerR family transcriptional regulator</fullName>
    </submittedName>
</protein>
<keyword evidence="1" id="KW-0238">DNA-binding</keyword>
<dbReference type="InterPro" id="IPR009061">
    <property type="entry name" value="DNA-bd_dom_put_sf"/>
</dbReference>
<comment type="caution">
    <text evidence="3">The sequence shown here is derived from an EMBL/GenBank/DDBJ whole genome shotgun (WGS) entry which is preliminary data.</text>
</comment>
<dbReference type="Gene3D" id="1.10.1660.10">
    <property type="match status" value="1"/>
</dbReference>
<dbReference type="RefSeq" id="WP_289470671.1">
    <property type="nucleotide sequence ID" value="NZ_JAUCMM010000007.1"/>
</dbReference>
<reference evidence="3 4" key="1">
    <citation type="submission" date="2023-06" db="EMBL/GenBank/DDBJ databases">
        <authorList>
            <person name="Feng G."/>
            <person name="Li J."/>
            <person name="Zhu H."/>
        </authorList>
    </citation>
    <scope>NUCLEOTIDE SEQUENCE [LARGE SCALE GENOMIC DNA]</scope>
    <source>
        <strain evidence="3 4">RHCJP20</strain>
    </source>
</reference>
<dbReference type="PANTHER" id="PTHR30204">
    <property type="entry name" value="REDOX-CYCLING DRUG-SENSING TRANSCRIPTIONAL ACTIVATOR SOXR"/>
    <property type="match status" value="1"/>
</dbReference>
<evidence type="ECO:0000259" key="2">
    <source>
        <dbReference type="PROSITE" id="PS50937"/>
    </source>
</evidence>
<dbReference type="SMART" id="SM00422">
    <property type="entry name" value="HTH_MERR"/>
    <property type="match status" value="1"/>
</dbReference>
<feature type="domain" description="HTH merR-type" evidence="2">
    <location>
        <begin position="6"/>
        <end position="75"/>
    </location>
</feature>
<evidence type="ECO:0000313" key="4">
    <source>
        <dbReference type="Proteomes" id="UP001235720"/>
    </source>
</evidence>
<evidence type="ECO:0000256" key="1">
    <source>
        <dbReference type="ARBA" id="ARBA00023125"/>
    </source>
</evidence>
<gene>
    <name evidence="3" type="ORF">QUG98_11215</name>
</gene>
<accession>A0ABT7THH7</accession>
<dbReference type="SUPFAM" id="SSF46955">
    <property type="entry name" value="Putative DNA-binding domain"/>
    <property type="match status" value="1"/>
</dbReference>
<dbReference type="Proteomes" id="UP001235720">
    <property type="component" value="Unassembled WGS sequence"/>
</dbReference>
<evidence type="ECO:0000313" key="3">
    <source>
        <dbReference type="EMBL" id="MDM7889025.1"/>
    </source>
</evidence>
<dbReference type="InterPro" id="IPR047057">
    <property type="entry name" value="MerR_fam"/>
</dbReference>